<sequence length="61" mass="7326">MVQTCTKRYRQYNYTGLCGYLQIIWDFALHFLAFYATIGERLARCTVQEMYTAPNFMQEVR</sequence>
<dbReference type="HOGENOM" id="CLU_2921059_0_0_9"/>
<keyword evidence="3" id="KW-1185">Reference proteome</keyword>
<evidence type="ECO:0000256" key="1">
    <source>
        <dbReference type="SAM" id="Phobius"/>
    </source>
</evidence>
<dbReference type="Proteomes" id="UP000003438">
    <property type="component" value="Unassembled WGS sequence"/>
</dbReference>
<name>D1PPG2_9FIRM</name>
<protein>
    <submittedName>
        <fullName evidence="2">Uncharacterized protein</fullName>
    </submittedName>
</protein>
<accession>D1PPG2</accession>
<evidence type="ECO:0000313" key="2">
    <source>
        <dbReference type="EMBL" id="EFB75424.1"/>
    </source>
</evidence>
<organism evidence="2 3">
    <name type="scientific">Subdoligranulum variabile DSM 15176</name>
    <dbReference type="NCBI Taxonomy" id="411471"/>
    <lineage>
        <taxon>Bacteria</taxon>
        <taxon>Bacillati</taxon>
        <taxon>Bacillota</taxon>
        <taxon>Clostridia</taxon>
        <taxon>Eubacteriales</taxon>
        <taxon>Oscillospiraceae</taxon>
        <taxon>Subdoligranulum</taxon>
    </lineage>
</organism>
<feature type="transmembrane region" description="Helical" evidence="1">
    <location>
        <begin position="12"/>
        <end position="36"/>
    </location>
</feature>
<evidence type="ECO:0000313" key="3">
    <source>
        <dbReference type="Proteomes" id="UP000003438"/>
    </source>
</evidence>
<keyword evidence="1" id="KW-0812">Transmembrane</keyword>
<dbReference type="EMBL" id="ACBY02000026">
    <property type="protein sequence ID" value="EFB75424.1"/>
    <property type="molecule type" value="Genomic_DNA"/>
</dbReference>
<keyword evidence="1" id="KW-1133">Transmembrane helix</keyword>
<dbReference type="AlphaFoldDB" id="D1PPG2"/>
<gene>
    <name evidence="2" type="ORF">SUBVAR_06277</name>
</gene>
<comment type="caution">
    <text evidence="2">The sequence shown here is derived from an EMBL/GenBank/DDBJ whole genome shotgun (WGS) entry which is preliminary data.</text>
</comment>
<keyword evidence="1" id="KW-0472">Membrane</keyword>
<reference evidence="2" key="1">
    <citation type="submission" date="2009-12" db="EMBL/GenBank/DDBJ databases">
        <authorList>
            <person name="Weinstock G."/>
            <person name="Sodergren E."/>
            <person name="Clifton S."/>
            <person name="Fulton L."/>
            <person name="Fulton B."/>
            <person name="Courtney L."/>
            <person name="Fronick C."/>
            <person name="Harrison M."/>
            <person name="Strong C."/>
            <person name="Farmer C."/>
            <person name="Delahaunty K."/>
            <person name="Markovic C."/>
            <person name="Hall O."/>
            <person name="Minx P."/>
            <person name="Tomlinson C."/>
            <person name="Mitreva M."/>
            <person name="Nelson J."/>
            <person name="Hou S."/>
            <person name="Wollam A."/>
            <person name="Pepin K.H."/>
            <person name="Johnson M."/>
            <person name="Bhonagiri V."/>
            <person name="Nash W.E."/>
            <person name="Warren W."/>
            <person name="Chinwalla A."/>
            <person name="Mardis E.R."/>
            <person name="Wilson R.K."/>
        </authorList>
    </citation>
    <scope>NUCLEOTIDE SEQUENCE [LARGE SCALE GENOMIC DNA]</scope>
    <source>
        <strain evidence="2">DSM 15176</strain>
    </source>
</reference>
<proteinExistence type="predicted"/>
<dbReference type="STRING" id="411471.SUBVAR_06277"/>